<keyword evidence="1 2" id="KW-0732">Signal</keyword>
<feature type="chain" id="PRO_5045802575" evidence="2">
    <location>
        <begin position="30"/>
        <end position="1106"/>
    </location>
</feature>
<dbReference type="PROSITE" id="PS51175">
    <property type="entry name" value="CBM6"/>
    <property type="match status" value="1"/>
</dbReference>
<dbReference type="InterPro" id="IPR011042">
    <property type="entry name" value="6-blade_b-propeller_TolB-like"/>
</dbReference>
<dbReference type="PANTHER" id="PTHR19328:SF75">
    <property type="entry name" value="ALDOSE SUGAR DEHYDROGENASE YLII"/>
    <property type="match status" value="1"/>
</dbReference>
<evidence type="ECO:0000313" key="6">
    <source>
        <dbReference type="Proteomes" id="UP001225356"/>
    </source>
</evidence>
<dbReference type="RefSeq" id="WP_307555698.1">
    <property type="nucleotide sequence ID" value="NZ_JAUSQU010000001.1"/>
</dbReference>
<evidence type="ECO:0000256" key="2">
    <source>
        <dbReference type="SAM" id="SignalP"/>
    </source>
</evidence>
<dbReference type="Pfam" id="PF07995">
    <property type="entry name" value="GSDH"/>
    <property type="match status" value="1"/>
</dbReference>
<dbReference type="CDD" id="cd00146">
    <property type="entry name" value="PKD"/>
    <property type="match status" value="1"/>
</dbReference>
<dbReference type="InterPro" id="IPR005084">
    <property type="entry name" value="CBM6"/>
</dbReference>
<dbReference type="SUPFAM" id="SSF49785">
    <property type="entry name" value="Galactose-binding domain-like"/>
    <property type="match status" value="1"/>
</dbReference>
<feature type="signal peptide" evidence="2">
    <location>
        <begin position="1"/>
        <end position="29"/>
    </location>
</feature>
<organism evidence="5 6">
    <name type="scientific">Streptosporangium lutulentum</name>
    <dbReference type="NCBI Taxonomy" id="1461250"/>
    <lineage>
        <taxon>Bacteria</taxon>
        <taxon>Bacillati</taxon>
        <taxon>Actinomycetota</taxon>
        <taxon>Actinomycetes</taxon>
        <taxon>Streptosporangiales</taxon>
        <taxon>Streptosporangiaceae</taxon>
        <taxon>Streptosporangium</taxon>
    </lineage>
</organism>
<gene>
    <name evidence="5" type="ORF">J2853_001164</name>
</gene>
<dbReference type="Gene3D" id="2.60.40.10">
    <property type="entry name" value="Immunoglobulins"/>
    <property type="match status" value="1"/>
</dbReference>
<dbReference type="Gene3D" id="2.120.10.30">
    <property type="entry name" value="TolB, C-terminal domain"/>
    <property type="match status" value="1"/>
</dbReference>
<dbReference type="SUPFAM" id="SSF49299">
    <property type="entry name" value="PKD domain"/>
    <property type="match status" value="1"/>
</dbReference>
<dbReference type="InterPro" id="IPR022409">
    <property type="entry name" value="PKD/Chitinase_dom"/>
</dbReference>
<keyword evidence="6" id="KW-1185">Reference proteome</keyword>
<dbReference type="PROSITE" id="PS50093">
    <property type="entry name" value="PKD"/>
    <property type="match status" value="1"/>
</dbReference>
<dbReference type="NCBIfam" id="NF047446">
    <property type="entry name" value="barrel_OmpL47"/>
    <property type="match status" value="1"/>
</dbReference>
<dbReference type="EMBL" id="JAUSQU010000001">
    <property type="protein sequence ID" value="MDP9841953.1"/>
    <property type="molecule type" value="Genomic_DNA"/>
</dbReference>
<reference evidence="5 6" key="1">
    <citation type="submission" date="2023-07" db="EMBL/GenBank/DDBJ databases">
        <title>Sequencing the genomes of 1000 actinobacteria strains.</title>
        <authorList>
            <person name="Klenk H.-P."/>
        </authorList>
    </citation>
    <scope>NUCLEOTIDE SEQUENCE [LARGE SCALE GENOMIC DNA]</scope>
    <source>
        <strain evidence="5 6">DSM 46740</strain>
    </source>
</reference>
<name>A0ABT9Q6K7_9ACTN</name>
<evidence type="ECO:0000259" key="4">
    <source>
        <dbReference type="PROSITE" id="PS51175"/>
    </source>
</evidence>
<evidence type="ECO:0000313" key="5">
    <source>
        <dbReference type="EMBL" id="MDP9841953.1"/>
    </source>
</evidence>
<dbReference type="InterPro" id="IPR013783">
    <property type="entry name" value="Ig-like_fold"/>
</dbReference>
<dbReference type="SUPFAM" id="SSF50952">
    <property type="entry name" value="Soluble quinoprotein glucose dehydrogenase"/>
    <property type="match status" value="1"/>
</dbReference>
<dbReference type="SMART" id="SM00606">
    <property type="entry name" value="CBD_IV"/>
    <property type="match status" value="1"/>
</dbReference>
<dbReference type="InterPro" id="IPR054470">
    <property type="entry name" value="FIMAH_dom"/>
</dbReference>
<feature type="domain" description="CBM6" evidence="4">
    <location>
        <begin position="724"/>
        <end position="839"/>
    </location>
</feature>
<dbReference type="InterPro" id="IPR011041">
    <property type="entry name" value="Quinoprot_gluc/sorb_DH_b-prop"/>
</dbReference>
<feature type="domain" description="PKD" evidence="3">
    <location>
        <begin position="527"/>
        <end position="610"/>
    </location>
</feature>
<comment type="caution">
    <text evidence="5">The sequence shown here is derived from an EMBL/GenBank/DDBJ whole genome shotgun (WGS) entry which is preliminary data.</text>
</comment>
<dbReference type="Gene3D" id="2.60.120.260">
    <property type="entry name" value="Galactose-binding domain-like"/>
    <property type="match status" value="1"/>
</dbReference>
<proteinExistence type="predicted"/>
<dbReference type="Proteomes" id="UP001225356">
    <property type="component" value="Unassembled WGS sequence"/>
</dbReference>
<evidence type="ECO:0000256" key="1">
    <source>
        <dbReference type="ARBA" id="ARBA00022729"/>
    </source>
</evidence>
<dbReference type="Pfam" id="PF03422">
    <property type="entry name" value="CBM_6"/>
    <property type="match status" value="1"/>
</dbReference>
<dbReference type="Pfam" id="PF18911">
    <property type="entry name" value="PKD_4"/>
    <property type="match status" value="1"/>
</dbReference>
<dbReference type="Pfam" id="PF22888">
    <property type="entry name" value="FIMAH"/>
    <property type="match status" value="1"/>
</dbReference>
<dbReference type="InterPro" id="IPR058094">
    <property type="entry name" value="Ig-like_OmpL47-like"/>
</dbReference>
<dbReference type="CDD" id="cd04084">
    <property type="entry name" value="CBM6_xylanase-like"/>
    <property type="match status" value="1"/>
</dbReference>
<dbReference type="PANTHER" id="PTHR19328">
    <property type="entry name" value="HEDGEHOG-INTERACTING PROTEIN"/>
    <property type="match status" value="1"/>
</dbReference>
<dbReference type="InterPro" id="IPR006584">
    <property type="entry name" value="Cellulose-bd_IV"/>
</dbReference>
<dbReference type="InterPro" id="IPR008979">
    <property type="entry name" value="Galactose-bd-like_sf"/>
</dbReference>
<accession>A0ABT9Q6K7</accession>
<dbReference type="SMART" id="SM00089">
    <property type="entry name" value="PKD"/>
    <property type="match status" value="1"/>
</dbReference>
<evidence type="ECO:0000259" key="3">
    <source>
        <dbReference type="PROSITE" id="PS50093"/>
    </source>
</evidence>
<dbReference type="InterPro" id="IPR035986">
    <property type="entry name" value="PKD_dom_sf"/>
</dbReference>
<dbReference type="InterPro" id="IPR012938">
    <property type="entry name" value="Glc/Sorbosone_DH"/>
</dbReference>
<dbReference type="InterPro" id="IPR000601">
    <property type="entry name" value="PKD_dom"/>
</dbReference>
<sequence length="1106" mass="117654">MKRTRMMLGGILTALTLPLTMLGATPAVAHPGHDPATEWSSYEKITLTKNIGEPIDMAVLPDRRVLHTARNGDIRLTDATTGVTKVVNTVPVYANSEDGLQTIAIDPGFAENKWVYVYYAPRTMTAPYPETTPTGSAPNSLPAGADESYWDRWKGYNQLSRFKWTGDALDLSTEQIIIKVEAQRGQCCHVAGDMDWDADGNLYLATGDNTPAGTPGANGYAPNNDAPGMNPGLDARRGAGNTNDLRGKILRITTGEDGSYTIPAGNLFPPETAGTRPEIFAMGLRNPFRMDVDPETGTVSWADYGPDAGAPDAARGPLGYVEWNVTPIGEPMNGGWPYCTGDNFNYNDWDFAASAAREWFDCAGGAANTSRWNTGLEQVPAAVPADLYYGDNNTHQPAEWAGLTDFDPQGGQGPMGGPVYHYDPENPSTTKFPQYWDRKFFFSEFSQDYLAAFTVPQPDGPVTAIEQFLPNSALRTMAMPITDSPMDIEFGPDGSLYVLDYGDGFFRANPDAGLYRIDYAPGNKTPQAKITVDRSSGSAAPLTVEFSAASSQDAEPGALEYDWDFDGNGTFDATGVTASHTYTELGQYVARLRVTDAEGKAGLTSTEITVGNTAPEVTIRTPGNGSFFDWGNAVPFRIGVADEEDGNTPVCSRVQWTFGLGHDAHAHPETTGTGCSGGWPTPVNAPEHGETENIFGVIVVSYRDNGAGDIPGALGEATLILNPKLTQAEHADASEGVTETADESASARAKITSFDAGDWISYDPVNLTGITGVKTRASGAGTLSLRWNSATADPFATVTVPAGAGWQTVDTALADAPEGSGRLYVTSTGGVDVDSFTFEGDGVADRTPPTVSATLSPAEPNGENGWYTGNVTLTVTATDNATVASRQYSLDGGTTWLNAANPVTLSAENVNEVRYRATDGGGNVSKIGTATVRIDKTAPALSVSGVENRKYGDSASIRPVFSAADATSGAASATATIGGDRITSGKPVTLWRLGLGRHELIVTGKDRAGHSTTRTVEFEVTTSFADVRALIDHFRKAGSVTSRGAAALRTRLDQAVKQADRGRNKDAIKELEQFAKLARESRNVTDRAVRDVLVRDAEALIARLRS</sequence>
<protein>
    <submittedName>
        <fullName evidence="5">Glucose/arabinose dehydrogenase</fullName>
    </submittedName>
</protein>